<accession>A0A1U8CKR8</accession>
<evidence type="ECO:0000256" key="10">
    <source>
        <dbReference type="PIRSR" id="PIRSR602384-2"/>
    </source>
</evidence>
<evidence type="ECO:0000313" key="16">
    <source>
        <dbReference type="RefSeq" id="XP_012976139.1"/>
    </source>
</evidence>
<dbReference type="SUPFAM" id="SSF57630">
    <property type="entry name" value="GLA-domain"/>
    <property type="match status" value="1"/>
</dbReference>
<feature type="disulfide bond" evidence="10">
    <location>
        <begin position="123"/>
        <end position="129"/>
    </location>
</feature>
<evidence type="ECO:0000256" key="9">
    <source>
        <dbReference type="PIRSR" id="PIRSR602384-1"/>
    </source>
</evidence>
<organism evidence="15 16">
    <name type="scientific">Mesocricetus auratus</name>
    <name type="common">Golden hamster</name>
    <dbReference type="NCBI Taxonomy" id="10036"/>
    <lineage>
        <taxon>Eukaryota</taxon>
        <taxon>Metazoa</taxon>
        <taxon>Chordata</taxon>
        <taxon>Craniata</taxon>
        <taxon>Vertebrata</taxon>
        <taxon>Euteleostomi</taxon>
        <taxon>Mammalia</taxon>
        <taxon>Eutheria</taxon>
        <taxon>Euarchontoglires</taxon>
        <taxon>Glires</taxon>
        <taxon>Rodentia</taxon>
        <taxon>Myomorpha</taxon>
        <taxon>Muroidea</taxon>
        <taxon>Cricetidae</taxon>
        <taxon>Cricetinae</taxon>
        <taxon>Mesocricetus</taxon>
    </lineage>
</organism>
<name>A0A1U8CKR8_MESAU</name>
<dbReference type="GO" id="GO:0005576">
    <property type="term" value="C:extracellular region"/>
    <property type="evidence" value="ECO:0007669"/>
    <property type="project" value="UniProtKB-SubCell"/>
</dbReference>
<evidence type="ECO:0000256" key="2">
    <source>
        <dbReference type="ARBA" id="ARBA00008850"/>
    </source>
</evidence>
<feature type="binding site" evidence="9">
    <location>
        <position position="121"/>
    </location>
    <ligand>
        <name>Ca(2+)</name>
        <dbReference type="ChEBI" id="CHEBI:29108"/>
        <label>1</label>
    </ligand>
</feature>
<keyword evidence="7 9" id="KW-0106">Calcium</keyword>
<dbReference type="PANTHER" id="PTHR14235:SF0">
    <property type="entry name" value="OSTEOCALCIN"/>
    <property type="match status" value="1"/>
</dbReference>
<comment type="PTM">
    <text evidence="11 12">Gamma-carboxyglutamate residues are formed by vitamin K dependent carboxylation. These residues are essential for the binding of calcium.</text>
</comment>
<feature type="binding site" evidence="9">
    <location>
        <position position="117"/>
    </location>
    <ligand>
        <name>Ca(2+)</name>
        <dbReference type="ChEBI" id="CHEBI:29108"/>
        <label>1</label>
    </ligand>
</feature>
<dbReference type="InterPro" id="IPR039176">
    <property type="entry name" value="Osteocalcin"/>
</dbReference>
<feature type="domain" description="Gla" evidence="14">
    <location>
        <begin position="115"/>
        <end position="147"/>
    </location>
</feature>
<dbReference type="InterPro" id="IPR000294">
    <property type="entry name" value="GLA_domain"/>
</dbReference>
<feature type="binding site" evidence="9">
    <location>
        <position position="124"/>
    </location>
    <ligand>
        <name>Ca(2+)</name>
        <dbReference type="ChEBI" id="CHEBI:29108"/>
        <label>1</label>
    </ligand>
</feature>
<dbReference type="InterPro" id="IPR058704">
    <property type="entry name" value="BGLAP-like_C"/>
</dbReference>
<feature type="modified residue" description="4-carboxyglutamate" evidence="11">
    <location>
        <position position="117"/>
    </location>
</feature>
<dbReference type="GO" id="GO:0060348">
    <property type="term" value="P:bone development"/>
    <property type="evidence" value="ECO:0007669"/>
    <property type="project" value="InterPro"/>
</dbReference>
<dbReference type="RefSeq" id="XP_012976139.1">
    <property type="nucleotide sequence ID" value="XM_013120685.3"/>
</dbReference>
<dbReference type="GO" id="GO:0001649">
    <property type="term" value="P:osteoblast differentiation"/>
    <property type="evidence" value="ECO:0007669"/>
    <property type="project" value="TreeGrafter"/>
</dbReference>
<dbReference type="PRINTS" id="PR00002">
    <property type="entry name" value="GLABONE"/>
</dbReference>
<keyword evidence="5" id="KW-0091">Biomineralization</keyword>
<evidence type="ECO:0000256" key="3">
    <source>
        <dbReference type="ARBA" id="ARBA00022479"/>
    </source>
</evidence>
<keyword evidence="3 11" id="KW-0301">Gamma-carboxyglutamic acid</keyword>
<comment type="similarity">
    <text evidence="2 12">Belongs to the osteocalcin/matrix Gla protein family.</text>
</comment>
<keyword evidence="8 10" id="KW-1015">Disulfide bond</keyword>
<keyword evidence="4 12" id="KW-0964">Secreted</keyword>
<dbReference type="PROSITE" id="PS00011">
    <property type="entry name" value="GLA_1"/>
    <property type="match status" value="1"/>
</dbReference>
<dbReference type="GeneID" id="101822409"/>
<protein>
    <recommendedName>
        <fullName evidence="12">Osteocalcin</fullName>
    </recommendedName>
</protein>
<dbReference type="GO" id="GO:0032571">
    <property type="term" value="P:response to vitamin K"/>
    <property type="evidence" value="ECO:0007669"/>
    <property type="project" value="InterPro"/>
</dbReference>
<dbReference type="GO" id="GO:0008147">
    <property type="term" value="F:structural constituent of bone"/>
    <property type="evidence" value="ECO:0007669"/>
    <property type="project" value="TreeGrafter"/>
</dbReference>
<feature type="modified residue" description="4-carboxyglutamate" evidence="11">
    <location>
        <position position="124"/>
    </location>
</feature>
<dbReference type="Pfam" id="PF25890">
    <property type="entry name" value="BGLAP_C"/>
    <property type="match status" value="1"/>
</dbReference>
<comment type="subcellular location">
    <subcellularLocation>
        <location evidence="1 12">Secreted</location>
    </subcellularLocation>
</comment>
<dbReference type="CTD" id="632"/>
<feature type="region of interest" description="Disordered" evidence="13">
    <location>
        <begin position="70"/>
        <end position="119"/>
    </location>
</feature>
<dbReference type="PROSITE" id="PS50998">
    <property type="entry name" value="GLA_2"/>
    <property type="match status" value="1"/>
</dbReference>
<proteinExistence type="inferred from homology"/>
<reference evidence="16" key="1">
    <citation type="submission" date="2025-08" db="UniProtKB">
        <authorList>
            <consortium name="RefSeq"/>
        </authorList>
    </citation>
    <scope>IDENTIFICATION</scope>
    <source>
        <tissue evidence="16">Liver</tissue>
    </source>
</reference>
<dbReference type="OrthoDB" id="9950568at2759"/>
<evidence type="ECO:0000313" key="15">
    <source>
        <dbReference type="Proteomes" id="UP000886700"/>
    </source>
</evidence>
<evidence type="ECO:0000256" key="5">
    <source>
        <dbReference type="ARBA" id="ARBA00022591"/>
    </source>
</evidence>
<dbReference type="GO" id="GO:0030500">
    <property type="term" value="P:regulation of bone mineralization"/>
    <property type="evidence" value="ECO:0007669"/>
    <property type="project" value="InterPro"/>
</dbReference>
<dbReference type="Proteomes" id="UP000886700">
    <property type="component" value="Unplaced"/>
</dbReference>
<sequence length="150" mass="15996">MTPQLVLAASPAPPAHTGGMGSGYKWSWRLKGSEQTSPIRSPSAEVADTMRTLSLLTLLALAAFCLSGPADAKPSGSESDRGTAFVSKQEGSKVVSRPRRYLNNGLGAPAPYPDPLEPKREVCELNPDCDELAEQIGLQNAYSRYYGTTP</sequence>
<dbReference type="GO" id="GO:0005509">
    <property type="term" value="F:calcium ion binding"/>
    <property type="evidence" value="ECO:0007669"/>
    <property type="project" value="UniProtKB-UniRule"/>
</dbReference>
<evidence type="ECO:0000256" key="6">
    <source>
        <dbReference type="ARBA" id="ARBA00022723"/>
    </source>
</evidence>
<keyword evidence="6 9" id="KW-0479">Metal-binding</keyword>
<evidence type="ECO:0000259" key="14">
    <source>
        <dbReference type="PROSITE" id="PS50998"/>
    </source>
</evidence>
<evidence type="ECO:0000256" key="11">
    <source>
        <dbReference type="PIRSR" id="PIRSR602384-3"/>
    </source>
</evidence>
<evidence type="ECO:0000256" key="4">
    <source>
        <dbReference type="ARBA" id="ARBA00022525"/>
    </source>
</evidence>
<dbReference type="InterPro" id="IPR035972">
    <property type="entry name" value="GLA-like_dom_SF"/>
</dbReference>
<feature type="binding site" evidence="9">
    <location>
        <position position="130"/>
    </location>
    <ligand>
        <name>Ca(2+)</name>
        <dbReference type="ChEBI" id="CHEBI:29108"/>
        <label>1</label>
    </ligand>
</feature>
<comment type="function">
    <text evidence="12">Binds strongly to apatite and calcium.</text>
</comment>
<feature type="modified residue" description="4-carboxyglutamate" evidence="11">
    <location>
        <position position="121"/>
    </location>
</feature>
<evidence type="ECO:0000256" key="12">
    <source>
        <dbReference type="RuleBase" id="RU361261"/>
    </source>
</evidence>
<feature type="region of interest" description="Disordered" evidence="13">
    <location>
        <begin position="1"/>
        <end position="20"/>
    </location>
</feature>
<dbReference type="GO" id="GO:0031214">
    <property type="term" value="P:biomineral tissue development"/>
    <property type="evidence" value="ECO:0007669"/>
    <property type="project" value="UniProtKB-KW"/>
</dbReference>
<dbReference type="GO" id="GO:0046848">
    <property type="term" value="F:hydroxyapatite binding"/>
    <property type="evidence" value="ECO:0007669"/>
    <property type="project" value="TreeGrafter"/>
</dbReference>
<gene>
    <name evidence="16" type="primary">LOC101822409</name>
</gene>
<evidence type="ECO:0000256" key="1">
    <source>
        <dbReference type="ARBA" id="ARBA00004613"/>
    </source>
</evidence>
<dbReference type="GO" id="GO:1900076">
    <property type="term" value="P:regulation of cellular response to insulin stimulus"/>
    <property type="evidence" value="ECO:0007669"/>
    <property type="project" value="InterPro"/>
</dbReference>
<evidence type="ECO:0000256" key="8">
    <source>
        <dbReference type="ARBA" id="ARBA00023157"/>
    </source>
</evidence>
<evidence type="ECO:0000256" key="7">
    <source>
        <dbReference type="ARBA" id="ARBA00022837"/>
    </source>
</evidence>
<keyword evidence="15" id="KW-1185">Reference proteome</keyword>
<dbReference type="PANTHER" id="PTHR14235">
    <property type="entry name" value="OSTEOCALCIN"/>
    <property type="match status" value="1"/>
</dbReference>
<evidence type="ECO:0000256" key="13">
    <source>
        <dbReference type="SAM" id="MobiDB-lite"/>
    </source>
</evidence>
<dbReference type="AlphaFoldDB" id="A0A1U8CKR8"/>
<dbReference type="SMART" id="SM00069">
    <property type="entry name" value="GLA"/>
    <property type="match status" value="1"/>
</dbReference>
<dbReference type="InterPro" id="IPR002384">
    <property type="entry name" value="Osteocalcin/MGP"/>
</dbReference>